<keyword evidence="1" id="KW-0812">Transmembrane</keyword>
<dbReference type="RefSeq" id="WP_151572305.1">
    <property type="nucleotide sequence ID" value="NZ_WBOT01000001.1"/>
</dbReference>
<reference evidence="2 3" key="1">
    <citation type="journal article" date="2014" name="Arch. Microbiol.">
        <title>Bacillus mesophilum sp. nov., strain IITR-54T, a novel 4-chlorobiphenyl dechlorinating bacterium.</title>
        <authorList>
            <person name="Manickam N."/>
            <person name="Singh N.K."/>
            <person name="Bajaj A."/>
            <person name="Kumar R.M."/>
            <person name="Kaur G."/>
            <person name="Kaur N."/>
            <person name="Bala M."/>
            <person name="Kumar A."/>
            <person name="Mayilraj S."/>
        </authorList>
    </citation>
    <scope>NUCLEOTIDE SEQUENCE [LARGE SCALE GENOMIC DNA]</scope>
    <source>
        <strain evidence="2 3">IITR-54</strain>
    </source>
</reference>
<dbReference type="EMBL" id="WBOT01000001">
    <property type="protein sequence ID" value="KAB2335690.1"/>
    <property type="molecule type" value="Genomic_DNA"/>
</dbReference>
<keyword evidence="3" id="KW-1185">Reference proteome</keyword>
<keyword evidence="1" id="KW-1133">Transmembrane helix</keyword>
<accession>A0A7V7RQH4</accession>
<sequence>MVKKVKLKEHTAKYVQLSKQAGKGEYPSKRIAKAGSAAGGLIGAVLTLAGLIGAFKGFFWGFGILFAGLITIVSNIINLKRIK</sequence>
<feature type="transmembrane region" description="Helical" evidence="1">
    <location>
        <begin position="58"/>
        <end position="77"/>
    </location>
</feature>
<keyword evidence="1" id="KW-0472">Membrane</keyword>
<name>A0A7V7RQH4_9BACI</name>
<protein>
    <submittedName>
        <fullName evidence="2">Uncharacterized protein</fullName>
    </submittedName>
</protein>
<evidence type="ECO:0000256" key="1">
    <source>
        <dbReference type="SAM" id="Phobius"/>
    </source>
</evidence>
<comment type="caution">
    <text evidence="2">The sequence shown here is derived from an EMBL/GenBank/DDBJ whole genome shotgun (WGS) entry which is preliminary data.</text>
</comment>
<evidence type="ECO:0000313" key="3">
    <source>
        <dbReference type="Proteomes" id="UP000441354"/>
    </source>
</evidence>
<dbReference type="Proteomes" id="UP000441354">
    <property type="component" value="Unassembled WGS sequence"/>
</dbReference>
<feature type="transmembrane region" description="Helical" evidence="1">
    <location>
        <begin position="31"/>
        <end position="52"/>
    </location>
</feature>
<dbReference type="AlphaFoldDB" id="A0A7V7RQH4"/>
<gene>
    <name evidence="2" type="ORF">F7732_03745</name>
</gene>
<evidence type="ECO:0000313" key="2">
    <source>
        <dbReference type="EMBL" id="KAB2335690.1"/>
    </source>
</evidence>
<organism evidence="2 3">
    <name type="scientific">Bacillus mesophilum</name>
    <dbReference type="NCBI Taxonomy" id="1071718"/>
    <lineage>
        <taxon>Bacteria</taxon>
        <taxon>Bacillati</taxon>
        <taxon>Bacillota</taxon>
        <taxon>Bacilli</taxon>
        <taxon>Bacillales</taxon>
        <taxon>Bacillaceae</taxon>
        <taxon>Bacillus</taxon>
    </lineage>
</organism>
<proteinExistence type="predicted"/>